<evidence type="ECO:0000256" key="1">
    <source>
        <dbReference type="SAM" id="Phobius"/>
    </source>
</evidence>
<feature type="domain" description="Signal transduction histidine kinase internal region" evidence="2">
    <location>
        <begin position="156"/>
        <end position="234"/>
    </location>
</feature>
<reference evidence="3 4" key="1">
    <citation type="submission" date="2020-02" db="EMBL/GenBank/DDBJ databases">
        <title>Draft genome sequence of two Spirosoma agri KCTC 52727 and Spirosoma terrae KCTC 52035.</title>
        <authorList>
            <person name="Rojas J."/>
            <person name="Ambika Manirajan B."/>
            <person name="Suarez C."/>
            <person name="Ratering S."/>
            <person name="Schnell S."/>
        </authorList>
    </citation>
    <scope>NUCLEOTIDE SEQUENCE [LARGE SCALE GENOMIC DNA]</scope>
    <source>
        <strain evidence="3 4">KCTC 52035</strain>
    </source>
</reference>
<accession>A0A6L9LJG3</accession>
<dbReference type="InterPro" id="IPR010559">
    <property type="entry name" value="Sig_transdc_His_kin_internal"/>
</dbReference>
<keyword evidence="1" id="KW-0472">Membrane</keyword>
<name>A0A6L9LJG3_9BACT</name>
<keyword evidence="1" id="KW-0812">Transmembrane</keyword>
<keyword evidence="1" id="KW-1133">Transmembrane helix</keyword>
<evidence type="ECO:0000313" key="3">
    <source>
        <dbReference type="EMBL" id="NDU98878.1"/>
    </source>
</evidence>
<protein>
    <submittedName>
        <fullName evidence="3">Histidine kinase</fullName>
    </submittedName>
</protein>
<dbReference type="InterPro" id="IPR050640">
    <property type="entry name" value="Bact_2-comp_sensor_kinase"/>
</dbReference>
<evidence type="ECO:0000259" key="2">
    <source>
        <dbReference type="Pfam" id="PF06580"/>
    </source>
</evidence>
<dbReference type="PANTHER" id="PTHR34220:SF7">
    <property type="entry name" value="SENSOR HISTIDINE KINASE YPDA"/>
    <property type="match status" value="1"/>
</dbReference>
<sequence length="341" mass="39519">MKPVNDRWIRISGIGLLLLLDLYTSQIFLQPVSLTTIKFTIEFLLLTTATWEVIRWILVRFRKWFPLLSQTKKRILLVLPICWAASVLIDWVDMVIVNSTGFHKPYSMSSFANTLPGALIFTVLIVGVQEAVYYFDRLIKAEKEAEALKKENLQTQLESLKQQVSPHFLFNSLNTLSYLIGDDAKQAEKFLEELSKVYRYLLRNNEHELTDLATEMQFIRSYFHLLKTRYGDSLHLQLAIEPRYETYLLPSLTLQLLIENAVKHNIIHKTQPLTVQIITQPDGLLMVKNNLQKKIQHIPSTQIGLANIAAKFRLLKQREIIIKETEDEFAVIIPLMANQLI</sequence>
<gene>
    <name evidence="3" type="ORF">GK108_28620</name>
</gene>
<evidence type="ECO:0000313" key="4">
    <source>
        <dbReference type="Proteomes" id="UP000474175"/>
    </source>
</evidence>
<dbReference type="AlphaFoldDB" id="A0A6L9LJG3"/>
<feature type="transmembrane region" description="Helical" evidence="1">
    <location>
        <begin position="75"/>
        <end position="97"/>
    </location>
</feature>
<keyword evidence="3" id="KW-0808">Transferase</keyword>
<dbReference type="EMBL" id="JAAFZH010000021">
    <property type="protein sequence ID" value="NDU98878.1"/>
    <property type="molecule type" value="Genomic_DNA"/>
</dbReference>
<dbReference type="GO" id="GO:0000155">
    <property type="term" value="F:phosphorelay sensor kinase activity"/>
    <property type="evidence" value="ECO:0007669"/>
    <property type="project" value="InterPro"/>
</dbReference>
<keyword evidence="4" id="KW-1185">Reference proteome</keyword>
<dbReference type="GO" id="GO:0016020">
    <property type="term" value="C:membrane"/>
    <property type="evidence" value="ECO:0007669"/>
    <property type="project" value="InterPro"/>
</dbReference>
<comment type="caution">
    <text evidence="3">The sequence shown here is derived from an EMBL/GenBank/DDBJ whole genome shotgun (WGS) entry which is preliminary data.</text>
</comment>
<dbReference type="RefSeq" id="WP_163955010.1">
    <property type="nucleotide sequence ID" value="NZ_JAAFZH010000021.1"/>
</dbReference>
<feature type="transmembrane region" description="Helical" evidence="1">
    <location>
        <begin position="7"/>
        <end position="29"/>
    </location>
</feature>
<dbReference type="Pfam" id="PF06580">
    <property type="entry name" value="His_kinase"/>
    <property type="match status" value="1"/>
</dbReference>
<dbReference type="PANTHER" id="PTHR34220">
    <property type="entry name" value="SENSOR HISTIDINE KINASE YPDA"/>
    <property type="match status" value="1"/>
</dbReference>
<dbReference type="Proteomes" id="UP000474175">
    <property type="component" value="Unassembled WGS sequence"/>
</dbReference>
<proteinExistence type="predicted"/>
<organism evidence="3 4">
    <name type="scientific">Spirosoma terrae</name>
    <dbReference type="NCBI Taxonomy" id="1968276"/>
    <lineage>
        <taxon>Bacteria</taxon>
        <taxon>Pseudomonadati</taxon>
        <taxon>Bacteroidota</taxon>
        <taxon>Cytophagia</taxon>
        <taxon>Cytophagales</taxon>
        <taxon>Cytophagaceae</taxon>
        <taxon>Spirosoma</taxon>
    </lineage>
</organism>
<feature type="transmembrane region" description="Helical" evidence="1">
    <location>
        <begin position="35"/>
        <end position="54"/>
    </location>
</feature>
<keyword evidence="3" id="KW-0418">Kinase</keyword>
<feature type="transmembrane region" description="Helical" evidence="1">
    <location>
        <begin position="117"/>
        <end position="135"/>
    </location>
</feature>